<evidence type="ECO:0000313" key="3">
    <source>
        <dbReference type="Proteomes" id="UP000239709"/>
    </source>
</evidence>
<dbReference type="Proteomes" id="UP000239709">
    <property type="component" value="Chromosome"/>
</dbReference>
<accession>A0A2S0MGG4</accession>
<feature type="signal peptide" evidence="1">
    <location>
        <begin position="1"/>
        <end position="27"/>
    </location>
</feature>
<dbReference type="AlphaFoldDB" id="A0A2S0MGG4"/>
<feature type="chain" id="PRO_5015415923" evidence="1">
    <location>
        <begin position="28"/>
        <end position="160"/>
    </location>
</feature>
<dbReference type="KEGG" id="otk:C6570_11825"/>
<sequence length="160" mass="17265">MISHKKKLSLRAACAAMCLAAAGAAHAQTYKLNLPMDDDPDTVLQTIAVLAKETRITLLLKNTSDDDVGVCVHPAGAADAFTLRALDTGDVLQQTAFSGVSDCSVRRDTVRPGKQKTLRLTFPRLPKGATRLQLGENDCQPNADSDVQNWCFRDIELTAP</sequence>
<evidence type="ECO:0000256" key="1">
    <source>
        <dbReference type="SAM" id="SignalP"/>
    </source>
</evidence>
<proteinExistence type="predicted"/>
<dbReference type="RefSeq" id="WP_106703391.1">
    <property type="nucleotide sequence ID" value="NZ_CP027666.1"/>
</dbReference>
<organism evidence="2 3">
    <name type="scientific">Ottowia oryzae</name>
    <dbReference type="NCBI Taxonomy" id="2109914"/>
    <lineage>
        <taxon>Bacteria</taxon>
        <taxon>Pseudomonadati</taxon>
        <taxon>Pseudomonadota</taxon>
        <taxon>Betaproteobacteria</taxon>
        <taxon>Burkholderiales</taxon>
        <taxon>Comamonadaceae</taxon>
        <taxon>Ottowia</taxon>
    </lineage>
</organism>
<protein>
    <submittedName>
        <fullName evidence="2">Uncharacterized protein</fullName>
    </submittedName>
</protein>
<evidence type="ECO:0000313" key="2">
    <source>
        <dbReference type="EMBL" id="AVO34841.1"/>
    </source>
</evidence>
<gene>
    <name evidence="2" type="ORF">C6570_11825</name>
</gene>
<keyword evidence="3" id="KW-1185">Reference proteome</keyword>
<dbReference type="OrthoDB" id="8816625at2"/>
<dbReference type="EMBL" id="CP027666">
    <property type="protein sequence ID" value="AVO34841.1"/>
    <property type="molecule type" value="Genomic_DNA"/>
</dbReference>
<name>A0A2S0MGG4_9BURK</name>
<keyword evidence="1" id="KW-0732">Signal</keyword>
<reference evidence="2 3" key="1">
    <citation type="submission" date="2018-03" db="EMBL/GenBank/DDBJ databases">
        <title>Genome sequencing of Ottowia sp.</title>
        <authorList>
            <person name="Kim S.-J."/>
            <person name="Heo J."/>
            <person name="Kwon S.-W."/>
        </authorList>
    </citation>
    <scope>NUCLEOTIDE SEQUENCE [LARGE SCALE GENOMIC DNA]</scope>
    <source>
        <strain evidence="2 3">KADR8-3</strain>
    </source>
</reference>